<dbReference type="InterPro" id="IPR020841">
    <property type="entry name" value="PKS_Beta-ketoAc_synthase_dom"/>
</dbReference>
<evidence type="ECO:0000256" key="6">
    <source>
        <dbReference type="ARBA" id="ARBA00022679"/>
    </source>
</evidence>
<keyword evidence="5 11" id="KW-0444">Lipid biosynthesis</keyword>
<dbReference type="CDD" id="cd00834">
    <property type="entry name" value="KAS_I_II"/>
    <property type="match status" value="1"/>
</dbReference>
<keyword evidence="6 11" id="KW-0808">Transferase</keyword>
<evidence type="ECO:0000256" key="8">
    <source>
        <dbReference type="ARBA" id="ARBA00023098"/>
    </source>
</evidence>
<dbReference type="InterPro" id="IPR017568">
    <property type="entry name" value="3-oxoacyl-ACP_synth-2"/>
</dbReference>
<dbReference type="Proteomes" id="UP001447842">
    <property type="component" value="Chromosome"/>
</dbReference>
<dbReference type="InterPro" id="IPR014030">
    <property type="entry name" value="Ketoacyl_synth_N"/>
</dbReference>
<keyword evidence="7" id="KW-0276">Fatty acid metabolism</keyword>
<keyword evidence="9 11" id="KW-0275">Fatty acid biosynthesis</keyword>
<dbReference type="PROSITE" id="PS52004">
    <property type="entry name" value="KS3_2"/>
    <property type="match status" value="1"/>
</dbReference>
<keyword evidence="15" id="KW-1185">Reference proteome</keyword>
<evidence type="ECO:0000256" key="2">
    <source>
        <dbReference type="ARBA" id="ARBA00008467"/>
    </source>
</evidence>
<dbReference type="PANTHER" id="PTHR11712:SF336">
    <property type="entry name" value="3-OXOACYL-[ACYL-CARRIER-PROTEIN] SYNTHASE, MITOCHONDRIAL"/>
    <property type="match status" value="1"/>
</dbReference>
<dbReference type="Gene3D" id="3.40.47.10">
    <property type="match status" value="1"/>
</dbReference>
<evidence type="ECO:0000313" key="14">
    <source>
        <dbReference type="EMBL" id="XAU15773.1"/>
    </source>
</evidence>
<comment type="pathway">
    <text evidence="1 11">Lipid metabolism; fatty acid biosynthesis.</text>
</comment>
<feature type="domain" description="Ketosynthase family 3 (KS3)" evidence="13">
    <location>
        <begin position="1"/>
        <end position="400"/>
    </location>
</feature>
<dbReference type="SMART" id="SM00825">
    <property type="entry name" value="PKS_KS"/>
    <property type="match status" value="1"/>
</dbReference>
<evidence type="ECO:0000259" key="13">
    <source>
        <dbReference type="PROSITE" id="PS52004"/>
    </source>
</evidence>
<comment type="similarity">
    <text evidence="2 11 12">Belongs to the thiolase-like superfamily. Beta-ketoacyl-ACP synthases family.</text>
</comment>
<dbReference type="InterPro" id="IPR014031">
    <property type="entry name" value="Ketoacyl_synth_C"/>
</dbReference>
<accession>A0ABZ3HDD3</accession>
<dbReference type="NCBIfam" id="NF005589">
    <property type="entry name" value="PRK07314.1"/>
    <property type="match status" value="1"/>
</dbReference>
<gene>
    <name evidence="14" type="primary">fabF</name>
    <name evidence="14" type="ORF">WCY31_03505</name>
</gene>
<evidence type="ECO:0000313" key="15">
    <source>
        <dbReference type="Proteomes" id="UP001447842"/>
    </source>
</evidence>
<keyword evidence="10 11" id="KW-0012">Acyltransferase</keyword>
<dbReference type="RefSeq" id="WP_345973131.1">
    <property type="nucleotide sequence ID" value="NZ_CP147920.1"/>
</dbReference>
<comment type="catalytic activity">
    <reaction evidence="11">
        <text>(9Z)-hexadecenoyl-[ACP] + malonyl-[ACP] + H(+) = 3-oxo-(11Z)-octadecenoyl-[ACP] + holo-[ACP] + CO2</text>
        <dbReference type="Rhea" id="RHEA:55040"/>
        <dbReference type="Rhea" id="RHEA-COMP:9623"/>
        <dbReference type="Rhea" id="RHEA-COMP:9685"/>
        <dbReference type="Rhea" id="RHEA-COMP:10800"/>
        <dbReference type="Rhea" id="RHEA-COMP:14074"/>
        <dbReference type="ChEBI" id="CHEBI:15378"/>
        <dbReference type="ChEBI" id="CHEBI:16526"/>
        <dbReference type="ChEBI" id="CHEBI:64479"/>
        <dbReference type="ChEBI" id="CHEBI:78449"/>
        <dbReference type="ChEBI" id="CHEBI:83989"/>
        <dbReference type="ChEBI" id="CHEBI:138538"/>
        <dbReference type="EC" id="2.3.1.179"/>
    </reaction>
</comment>
<evidence type="ECO:0000256" key="7">
    <source>
        <dbReference type="ARBA" id="ARBA00022832"/>
    </source>
</evidence>
<evidence type="ECO:0000256" key="11">
    <source>
        <dbReference type="PIRNR" id="PIRNR000447"/>
    </source>
</evidence>
<comment type="function">
    <text evidence="11">Involved in the type II fatty acid elongation cycle. Catalyzes the elongation of a wide range of acyl-ACP by the addition of two carbons from malonyl-ACP to an acyl acceptor. Can efficiently catalyze the conversion of palmitoleoyl-ACP (cis-hexadec-9-enoyl-ACP) to cis-vaccenoyl-ACP (cis-octadec-11-enoyl-ACP), an essential step in the thermal regulation of fatty acid composition.</text>
</comment>
<evidence type="ECO:0000256" key="9">
    <source>
        <dbReference type="ARBA" id="ARBA00023160"/>
    </source>
</evidence>
<dbReference type="PANTHER" id="PTHR11712">
    <property type="entry name" value="POLYKETIDE SYNTHASE-RELATED"/>
    <property type="match status" value="1"/>
</dbReference>
<dbReference type="NCBIfam" id="TIGR03150">
    <property type="entry name" value="fabF"/>
    <property type="match status" value="1"/>
</dbReference>
<comment type="catalytic activity">
    <reaction evidence="11">
        <text>a fatty acyl-[ACP] + malonyl-[ACP] + H(+) = a 3-oxoacyl-[ACP] + holo-[ACP] + CO2</text>
        <dbReference type="Rhea" id="RHEA:22836"/>
        <dbReference type="Rhea" id="RHEA-COMP:9623"/>
        <dbReference type="Rhea" id="RHEA-COMP:9685"/>
        <dbReference type="Rhea" id="RHEA-COMP:9916"/>
        <dbReference type="Rhea" id="RHEA-COMP:14125"/>
        <dbReference type="ChEBI" id="CHEBI:15378"/>
        <dbReference type="ChEBI" id="CHEBI:16526"/>
        <dbReference type="ChEBI" id="CHEBI:64479"/>
        <dbReference type="ChEBI" id="CHEBI:78449"/>
        <dbReference type="ChEBI" id="CHEBI:78776"/>
        <dbReference type="ChEBI" id="CHEBI:138651"/>
    </reaction>
</comment>
<dbReference type="SUPFAM" id="SSF53901">
    <property type="entry name" value="Thiolase-like"/>
    <property type="match status" value="2"/>
</dbReference>
<sequence>MNPIVITGIGMINGVGISAESAFEALIEGVCGIDYITHFDASGDAVQIASEVKGFDPSSIMDPKDIKKSDRFIHLGMHALKEALADAALEPQSGDAARMGVSAATGIGGLPMMQENIEKNAFGKKISPFFIPGSITNMLAGYASIYYGLKGPNLSSTTACTAGLHAINQAAKTIMAGGADVMVALGAEACICETGIRGFSAMKALSTHNDDPKTASRPFDKERDGFVMGEGAAALVLETLEHAQKRGAKIYARVAGFGESADAGHITAPATDGPVRAMQAALQMAGNPRVDYINAHGTSTPLGDANETKAFKAVFETVPPISSIKGSIGHCLGATGIIEAAVSIMALERNIMPPTINLRTPDDACDLDYVANTAREKELQTVMSTNYGFGGTNGAIIFTKAL</sequence>
<dbReference type="Pfam" id="PF02801">
    <property type="entry name" value="Ketoacyl-synt_C"/>
    <property type="match status" value="1"/>
</dbReference>
<name>A0ABZ3HDD3_9BACT</name>
<dbReference type="InterPro" id="IPR016039">
    <property type="entry name" value="Thiolase-like"/>
</dbReference>
<dbReference type="GO" id="GO:0004315">
    <property type="term" value="F:3-oxoacyl-[acyl-carrier-protein] synthase activity"/>
    <property type="evidence" value="ECO:0007669"/>
    <property type="project" value="UniProtKB-EC"/>
</dbReference>
<protein>
    <recommendedName>
        <fullName evidence="4 11">3-oxoacyl-[acyl-carrier-protein] synthase 2</fullName>
        <ecNumber evidence="3 11">2.3.1.179</ecNumber>
    </recommendedName>
</protein>
<evidence type="ECO:0000256" key="12">
    <source>
        <dbReference type="RuleBase" id="RU003694"/>
    </source>
</evidence>
<reference evidence="14 15" key="1">
    <citation type="submission" date="2024-03" db="EMBL/GenBank/DDBJ databases">
        <title>Sulfurimonas sp. HSL3-1.</title>
        <authorList>
            <person name="Wang S."/>
        </authorList>
    </citation>
    <scope>NUCLEOTIDE SEQUENCE [LARGE SCALE GENOMIC DNA]</scope>
    <source>
        <strain evidence="14 15">HSL3-1</strain>
    </source>
</reference>
<evidence type="ECO:0000256" key="5">
    <source>
        <dbReference type="ARBA" id="ARBA00022516"/>
    </source>
</evidence>
<dbReference type="InterPro" id="IPR000794">
    <property type="entry name" value="Beta-ketoacyl_synthase"/>
</dbReference>
<evidence type="ECO:0000256" key="10">
    <source>
        <dbReference type="ARBA" id="ARBA00023315"/>
    </source>
</evidence>
<proteinExistence type="inferred from homology"/>
<dbReference type="Pfam" id="PF00109">
    <property type="entry name" value="ketoacyl-synt"/>
    <property type="match status" value="1"/>
</dbReference>
<evidence type="ECO:0000256" key="1">
    <source>
        <dbReference type="ARBA" id="ARBA00005194"/>
    </source>
</evidence>
<dbReference type="EC" id="2.3.1.179" evidence="3 11"/>
<evidence type="ECO:0000256" key="3">
    <source>
        <dbReference type="ARBA" id="ARBA00012356"/>
    </source>
</evidence>
<keyword evidence="8" id="KW-0443">Lipid metabolism</keyword>
<dbReference type="PIRSF" id="PIRSF000447">
    <property type="entry name" value="KAS_II"/>
    <property type="match status" value="1"/>
</dbReference>
<dbReference type="EMBL" id="CP147920">
    <property type="protein sequence ID" value="XAU15773.1"/>
    <property type="molecule type" value="Genomic_DNA"/>
</dbReference>
<organism evidence="14 15">
    <name type="scientific">Sulfurimonas diazotrophicus</name>
    <dbReference type="NCBI Taxonomy" id="3131939"/>
    <lineage>
        <taxon>Bacteria</taxon>
        <taxon>Pseudomonadati</taxon>
        <taxon>Campylobacterota</taxon>
        <taxon>Epsilonproteobacteria</taxon>
        <taxon>Campylobacterales</taxon>
        <taxon>Sulfurimonadaceae</taxon>
        <taxon>Sulfurimonas</taxon>
    </lineage>
</organism>
<evidence type="ECO:0000256" key="4">
    <source>
        <dbReference type="ARBA" id="ARBA00014657"/>
    </source>
</evidence>